<accession>A0ABR0A1R8</accession>
<evidence type="ECO:0000313" key="3">
    <source>
        <dbReference type="Proteomes" id="UP001234178"/>
    </source>
</evidence>
<sequence>METSTPKSSSVRHQLVLPLSRIFVESAERSETTSSEMTMQSSEMSSSASSSLASTLVTPIRQQPQLHHHLSRHNCLSPSNSQSTLHLELLSPSSTTSSVTHHSTVFQAQQQQQSEMTFTSAFASTLRHRRGKTLILPKLKIPRSSKADGGAAAAEDAENYREVQSSSIHQWRHSENLTTTNFRRSVSSSTFTESAAWYSTRHSSTSNMSEMISGSTSRVVERKESLIYVACFCVP</sequence>
<proteinExistence type="predicted"/>
<dbReference type="Proteomes" id="UP001234178">
    <property type="component" value="Unassembled WGS sequence"/>
</dbReference>
<gene>
    <name evidence="2" type="ORF">OUZ56_000919</name>
</gene>
<reference evidence="2 3" key="1">
    <citation type="journal article" date="2023" name="Nucleic Acids Res.">
        <title>The hologenome of Daphnia magna reveals possible DNA methylation and microbiome-mediated evolution of the host genome.</title>
        <authorList>
            <person name="Chaturvedi A."/>
            <person name="Li X."/>
            <person name="Dhandapani V."/>
            <person name="Marshall H."/>
            <person name="Kissane S."/>
            <person name="Cuenca-Cambronero M."/>
            <person name="Asole G."/>
            <person name="Calvet F."/>
            <person name="Ruiz-Romero M."/>
            <person name="Marangio P."/>
            <person name="Guigo R."/>
            <person name="Rago D."/>
            <person name="Mirbahai L."/>
            <person name="Eastwood N."/>
            <person name="Colbourne J.K."/>
            <person name="Zhou J."/>
            <person name="Mallon E."/>
            <person name="Orsini L."/>
        </authorList>
    </citation>
    <scope>NUCLEOTIDE SEQUENCE [LARGE SCALE GENOMIC DNA]</scope>
    <source>
        <strain evidence="2">LRV0_1</strain>
    </source>
</reference>
<dbReference type="EMBL" id="JAOYFB010000036">
    <property type="protein sequence ID" value="KAK4018879.1"/>
    <property type="molecule type" value="Genomic_DNA"/>
</dbReference>
<evidence type="ECO:0000256" key="1">
    <source>
        <dbReference type="SAM" id="MobiDB-lite"/>
    </source>
</evidence>
<protein>
    <submittedName>
        <fullName evidence="2">Uncharacterized protein</fullName>
    </submittedName>
</protein>
<evidence type="ECO:0000313" key="2">
    <source>
        <dbReference type="EMBL" id="KAK4018879.1"/>
    </source>
</evidence>
<feature type="compositionally biased region" description="Low complexity" evidence="1">
    <location>
        <begin position="32"/>
        <end position="54"/>
    </location>
</feature>
<comment type="caution">
    <text evidence="2">The sequence shown here is derived from an EMBL/GenBank/DDBJ whole genome shotgun (WGS) entry which is preliminary data.</text>
</comment>
<organism evidence="2 3">
    <name type="scientific">Daphnia magna</name>
    <dbReference type="NCBI Taxonomy" id="35525"/>
    <lineage>
        <taxon>Eukaryota</taxon>
        <taxon>Metazoa</taxon>
        <taxon>Ecdysozoa</taxon>
        <taxon>Arthropoda</taxon>
        <taxon>Crustacea</taxon>
        <taxon>Branchiopoda</taxon>
        <taxon>Diplostraca</taxon>
        <taxon>Cladocera</taxon>
        <taxon>Anomopoda</taxon>
        <taxon>Daphniidae</taxon>
        <taxon>Daphnia</taxon>
    </lineage>
</organism>
<feature type="region of interest" description="Disordered" evidence="1">
    <location>
        <begin position="27"/>
        <end position="55"/>
    </location>
</feature>
<keyword evidence="3" id="KW-1185">Reference proteome</keyword>
<name>A0ABR0A1R8_9CRUS</name>